<dbReference type="VEuPathDB" id="MicrosporidiaDB:G9O61_00g019290"/>
<dbReference type="SUPFAM" id="SSF56235">
    <property type="entry name" value="N-terminal nucleophile aminohydrolases (Ntn hydrolases)"/>
    <property type="match status" value="1"/>
</dbReference>
<evidence type="ECO:0000313" key="3">
    <source>
        <dbReference type="EMBL" id="KKO74439.1"/>
    </source>
</evidence>
<sequence>MEYENVLGIFSPDGRLIQVEYAQQASEQGSLVVFSSDNEKICVSLEIKTHNKMLIDQNKLQLVDKELNIWYTFSGIKPDSYQVLNAARSICRNYKIKTGTSITFDELAYSLSVYKQQFTLNSSMRPLGIRSVLLQVGDTPKIYIVEPDGNYSEYKCGAVGQKSVSVCDYLEKCDNDDVIFRSISGLGTVVQSDRNKVSSFIITKDECKEVKGDVVGAIIASVSVN</sequence>
<evidence type="ECO:0000256" key="1">
    <source>
        <dbReference type="ARBA" id="ARBA00022942"/>
    </source>
</evidence>
<dbReference type="VEuPathDB" id="MicrosporidiaDB:AAJ76_710001864"/>
<dbReference type="OrthoDB" id="431557at2759"/>
<evidence type="ECO:0000313" key="4">
    <source>
        <dbReference type="Proteomes" id="UP000034350"/>
    </source>
</evidence>
<dbReference type="GO" id="GO:0006511">
    <property type="term" value="P:ubiquitin-dependent protein catabolic process"/>
    <property type="evidence" value="ECO:0007669"/>
    <property type="project" value="InterPro"/>
</dbReference>
<dbReference type="InterPro" id="IPR050115">
    <property type="entry name" value="Proteasome_alpha"/>
</dbReference>
<evidence type="ECO:0000259" key="2">
    <source>
        <dbReference type="SMART" id="SM00948"/>
    </source>
</evidence>
<dbReference type="GeneID" id="36321284"/>
<dbReference type="RefSeq" id="XP_024330181.1">
    <property type="nucleotide sequence ID" value="XM_024476331.1"/>
</dbReference>
<dbReference type="InterPro" id="IPR029055">
    <property type="entry name" value="Ntn_hydrolases_N"/>
</dbReference>
<dbReference type="OMA" id="HQQPLHM"/>
<feature type="domain" description="Proteasome alpha-type subunits" evidence="2">
    <location>
        <begin position="3"/>
        <end position="25"/>
    </location>
</feature>
<proteinExistence type="predicted"/>
<dbReference type="Pfam" id="PF00227">
    <property type="entry name" value="Proteasome"/>
    <property type="match status" value="1"/>
</dbReference>
<organism evidence="3 4">
    <name type="scientific">Vairimorpha ceranae</name>
    <dbReference type="NCBI Taxonomy" id="40302"/>
    <lineage>
        <taxon>Eukaryota</taxon>
        <taxon>Fungi</taxon>
        <taxon>Fungi incertae sedis</taxon>
        <taxon>Microsporidia</taxon>
        <taxon>Nosematidae</taxon>
        <taxon>Vairimorpha</taxon>
    </lineage>
</organism>
<dbReference type="InterPro" id="IPR000426">
    <property type="entry name" value="Proteasome_asu_N"/>
</dbReference>
<protein>
    <submittedName>
        <fullName evidence="3">20s proteasome core particle subunit alpha 4</fullName>
    </submittedName>
</protein>
<dbReference type="SMART" id="SM00948">
    <property type="entry name" value="Proteasome_A_N"/>
    <property type="match status" value="1"/>
</dbReference>
<dbReference type="SMR" id="A0A0F9Z9D3"/>
<reference evidence="3 4" key="1">
    <citation type="journal article" date="2015" name="Environ. Microbiol.">
        <title>Genome analyses suggest the presence of polyploidy and recent human-driven expansions in eight global populations of the honeybee pathogen Nosema ceranae.</title>
        <authorList>
            <person name="Pelin A."/>
            <person name="Selman M."/>
            <person name="Aris-Brosou S."/>
            <person name="Farinelli L."/>
            <person name="Corradi N."/>
        </authorList>
    </citation>
    <scope>NUCLEOTIDE SEQUENCE [LARGE SCALE GENOMIC DNA]</scope>
    <source>
        <strain evidence="3 4">PA08 1199</strain>
    </source>
</reference>
<keyword evidence="1 3" id="KW-0647">Proteasome</keyword>
<dbReference type="PANTHER" id="PTHR11599">
    <property type="entry name" value="PROTEASOME SUBUNIT ALPHA/BETA"/>
    <property type="match status" value="1"/>
</dbReference>
<dbReference type="InterPro" id="IPR001353">
    <property type="entry name" value="Proteasome_sua/b"/>
</dbReference>
<dbReference type="GO" id="GO:0019773">
    <property type="term" value="C:proteasome core complex, alpha-subunit complex"/>
    <property type="evidence" value="ECO:0007669"/>
    <property type="project" value="InterPro"/>
</dbReference>
<keyword evidence="4" id="KW-1185">Reference proteome</keyword>
<dbReference type="Gene3D" id="3.60.20.10">
    <property type="entry name" value="Glutamine Phosphoribosylpyrophosphate, subunit 1, domain 1"/>
    <property type="match status" value="1"/>
</dbReference>
<gene>
    <name evidence="3" type="ORF">AAJ76_710001864</name>
</gene>
<comment type="caution">
    <text evidence="3">The sequence shown here is derived from an EMBL/GenBank/DDBJ whole genome shotgun (WGS) entry which is preliminary data.</text>
</comment>
<dbReference type="Proteomes" id="UP000034350">
    <property type="component" value="Unassembled WGS sequence"/>
</dbReference>
<accession>A0A0F9Z9D3</accession>
<dbReference type="AlphaFoldDB" id="A0A0F9Z9D3"/>
<dbReference type="VEuPathDB" id="MicrosporidiaDB:NCER_100534"/>
<dbReference type="EMBL" id="JPQZ01000071">
    <property type="protein sequence ID" value="KKO74439.1"/>
    <property type="molecule type" value="Genomic_DNA"/>
</dbReference>
<dbReference type="Pfam" id="PF10584">
    <property type="entry name" value="Proteasome_A_N"/>
    <property type="match status" value="1"/>
</dbReference>
<name>A0A0F9Z9D3_9MICR</name>